<dbReference type="SUPFAM" id="SSF54171">
    <property type="entry name" value="DNA-binding domain"/>
    <property type="match status" value="2"/>
</dbReference>
<feature type="compositionally biased region" description="Low complexity" evidence="6">
    <location>
        <begin position="157"/>
        <end position="171"/>
    </location>
</feature>
<feature type="domain" description="MBD" evidence="7">
    <location>
        <begin position="89"/>
        <end position="168"/>
    </location>
</feature>
<protein>
    <recommendedName>
        <fullName evidence="7">MBD domain-containing protein</fullName>
    </recommendedName>
</protein>
<accession>A0AAV3RSM7</accession>
<dbReference type="AlphaFoldDB" id="A0AAV3RSM7"/>
<dbReference type="PANTHER" id="PTHR34067">
    <property type="entry name" value="OS04G0193200 PROTEIN"/>
    <property type="match status" value="1"/>
</dbReference>
<keyword evidence="9" id="KW-1185">Reference proteome</keyword>
<evidence type="ECO:0000259" key="7">
    <source>
        <dbReference type="PROSITE" id="PS50982"/>
    </source>
</evidence>
<organism evidence="8 9">
    <name type="scientific">Lithospermum erythrorhizon</name>
    <name type="common">Purple gromwell</name>
    <name type="synonym">Lithospermum officinale var. erythrorhizon</name>
    <dbReference type="NCBI Taxonomy" id="34254"/>
    <lineage>
        <taxon>Eukaryota</taxon>
        <taxon>Viridiplantae</taxon>
        <taxon>Streptophyta</taxon>
        <taxon>Embryophyta</taxon>
        <taxon>Tracheophyta</taxon>
        <taxon>Spermatophyta</taxon>
        <taxon>Magnoliopsida</taxon>
        <taxon>eudicotyledons</taxon>
        <taxon>Gunneridae</taxon>
        <taxon>Pentapetalae</taxon>
        <taxon>asterids</taxon>
        <taxon>lamiids</taxon>
        <taxon>Boraginales</taxon>
        <taxon>Boraginaceae</taxon>
        <taxon>Boraginoideae</taxon>
        <taxon>Lithospermeae</taxon>
        <taxon>Lithospermum</taxon>
    </lineage>
</organism>
<dbReference type="InterPro" id="IPR038945">
    <property type="entry name" value="MBD13-like"/>
</dbReference>
<dbReference type="GO" id="GO:0005634">
    <property type="term" value="C:nucleus"/>
    <property type="evidence" value="ECO:0007669"/>
    <property type="project" value="UniProtKB-SubCell"/>
</dbReference>
<sequence length="334" mass="37997">MVIVKKVEKEELPKWLPEGWSMELRPRIRGEHFPKPNGGTYQCYIAPITNFKFYSKPEVFRYLQSSRNRRAAGSSNKTTTNGNTNKPFEVKKEELPDWLPEGWSMEIRPRMRGECFPKPEGGTYACYIAPVTKFKFYSKPEVFRYLQSSGDRRTRSSNKTTNGNTNKSTTKPAELPAMRRSKKSIRRRAHENQAKDSKLKLHTGGEVDKVPDCEEKKIGYTKATIRRTIALQEQNRLHKRIKAGYFPGKDRIQGDFTSAETDVPDAVSGNITTDGEKDGSKQLTSDNVDQLMENEMDTAAYEGPVNKLSNSIVANSKSLKCMQSVHYIHKNDAS</sequence>
<keyword evidence="4" id="KW-0804">Transcription</keyword>
<dbReference type="PANTHER" id="PTHR34067:SF20">
    <property type="entry name" value="OS08G0206700 PROTEIN"/>
    <property type="match status" value="1"/>
</dbReference>
<evidence type="ECO:0000313" key="8">
    <source>
        <dbReference type="EMBL" id="GAA0183515.1"/>
    </source>
</evidence>
<evidence type="ECO:0000256" key="4">
    <source>
        <dbReference type="ARBA" id="ARBA00023163"/>
    </source>
</evidence>
<dbReference type="Proteomes" id="UP001454036">
    <property type="component" value="Unassembled WGS sequence"/>
</dbReference>
<dbReference type="InterPro" id="IPR001739">
    <property type="entry name" value="Methyl_CpG_DNA-bd"/>
</dbReference>
<keyword evidence="5" id="KW-0539">Nucleus</keyword>
<evidence type="ECO:0000313" key="9">
    <source>
        <dbReference type="Proteomes" id="UP001454036"/>
    </source>
</evidence>
<comment type="subcellular location">
    <subcellularLocation>
        <location evidence="1">Nucleus</location>
    </subcellularLocation>
</comment>
<evidence type="ECO:0000256" key="6">
    <source>
        <dbReference type="SAM" id="MobiDB-lite"/>
    </source>
</evidence>
<feature type="compositionally biased region" description="Basic and acidic residues" evidence="6">
    <location>
        <begin position="190"/>
        <end position="203"/>
    </location>
</feature>
<dbReference type="EMBL" id="BAABME010011275">
    <property type="protein sequence ID" value="GAA0183515.1"/>
    <property type="molecule type" value="Genomic_DNA"/>
</dbReference>
<dbReference type="InterPro" id="IPR016177">
    <property type="entry name" value="DNA-bd_dom_sf"/>
</dbReference>
<evidence type="ECO:0000256" key="3">
    <source>
        <dbReference type="ARBA" id="ARBA00023125"/>
    </source>
</evidence>
<feature type="region of interest" description="Disordered" evidence="6">
    <location>
        <begin position="67"/>
        <end position="87"/>
    </location>
</feature>
<dbReference type="GO" id="GO:0003677">
    <property type="term" value="F:DNA binding"/>
    <property type="evidence" value="ECO:0007669"/>
    <property type="project" value="UniProtKB-KW"/>
</dbReference>
<feature type="domain" description="MBD" evidence="7">
    <location>
        <begin position="6"/>
        <end position="87"/>
    </location>
</feature>
<keyword evidence="2" id="KW-0805">Transcription regulation</keyword>
<evidence type="ECO:0000256" key="1">
    <source>
        <dbReference type="ARBA" id="ARBA00004123"/>
    </source>
</evidence>
<feature type="compositionally biased region" description="Basic residues" evidence="6">
    <location>
        <begin position="179"/>
        <end position="189"/>
    </location>
</feature>
<dbReference type="Gene3D" id="3.30.890.10">
    <property type="entry name" value="Methyl-cpg-binding Protein 2, Chain A"/>
    <property type="match status" value="2"/>
</dbReference>
<dbReference type="PROSITE" id="PS50982">
    <property type="entry name" value="MBD"/>
    <property type="match status" value="2"/>
</dbReference>
<gene>
    <name evidence="8" type="ORF">LIER_30911</name>
</gene>
<feature type="compositionally biased region" description="Low complexity" evidence="6">
    <location>
        <begin position="71"/>
        <end position="86"/>
    </location>
</feature>
<reference evidence="8 9" key="1">
    <citation type="submission" date="2024-01" db="EMBL/GenBank/DDBJ databases">
        <title>The complete chloroplast genome sequence of Lithospermum erythrorhizon: insights into the phylogenetic relationship among Boraginaceae species and the maternal lineages of purple gromwells.</title>
        <authorList>
            <person name="Okada T."/>
            <person name="Watanabe K."/>
        </authorList>
    </citation>
    <scope>NUCLEOTIDE SEQUENCE [LARGE SCALE GENOMIC DNA]</scope>
</reference>
<evidence type="ECO:0000256" key="5">
    <source>
        <dbReference type="ARBA" id="ARBA00023242"/>
    </source>
</evidence>
<feature type="region of interest" description="Disordered" evidence="6">
    <location>
        <begin position="147"/>
        <end position="203"/>
    </location>
</feature>
<proteinExistence type="predicted"/>
<dbReference type="Pfam" id="PF01429">
    <property type="entry name" value="MBD"/>
    <property type="match status" value="2"/>
</dbReference>
<comment type="caution">
    <text evidence="8">The sequence shown here is derived from an EMBL/GenBank/DDBJ whole genome shotgun (WGS) entry which is preliminary data.</text>
</comment>
<keyword evidence="3" id="KW-0238">DNA-binding</keyword>
<name>A0AAV3RSM7_LITER</name>
<evidence type="ECO:0000256" key="2">
    <source>
        <dbReference type="ARBA" id="ARBA00023015"/>
    </source>
</evidence>
<feature type="region of interest" description="Disordered" evidence="6">
    <location>
        <begin position="260"/>
        <end position="283"/>
    </location>
</feature>